<sequence length="166" mass="18658">MVEEKGLEEKNLGRQSSGRMKIEGTRGYMAPEFQGSGIVTQKCDVYAFGVVVLELVSGEDALRYYFDEERGEYRRVSVIDRAREALAAGEGGVRKWVDRRLRDSFPVKVAEKMILLGLECVEADPGKRPEMARIVVRVSKYYLESKNWAKSIGGMPTDFSVSVAPR</sequence>
<dbReference type="GO" id="GO:0005524">
    <property type="term" value="F:ATP binding"/>
    <property type="evidence" value="ECO:0007669"/>
    <property type="project" value="InterPro"/>
</dbReference>
<dbReference type="InterPro" id="IPR000719">
    <property type="entry name" value="Prot_kinase_dom"/>
</dbReference>
<dbReference type="AlphaFoldDB" id="A0A9Q0JL73"/>
<dbReference type="PANTHER" id="PTHR46863:SF2">
    <property type="entry name" value="LYSM DOMAIN RECEPTOR-LIKE KINASE 3"/>
    <property type="match status" value="1"/>
</dbReference>
<reference evidence="2" key="1">
    <citation type="submission" date="2022-02" db="EMBL/GenBank/DDBJ databases">
        <authorList>
            <person name="Henning P.M."/>
            <person name="McCubbin A.G."/>
            <person name="Shore J.S."/>
        </authorList>
    </citation>
    <scope>NUCLEOTIDE SEQUENCE</scope>
    <source>
        <strain evidence="2">F60SS</strain>
        <tissue evidence="2">Leaves</tissue>
    </source>
</reference>
<evidence type="ECO:0000259" key="1">
    <source>
        <dbReference type="PROSITE" id="PS50011"/>
    </source>
</evidence>
<accession>A0A9Q0JL73</accession>
<proteinExistence type="predicted"/>
<organism evidence="2 3">
    <name type="scientific">Turnera subulata</name>
    <dbReference type="NCBI Taxonomy" id="218843"/>
    <lineage>
        <taxon>Eukaryota</taxon>
        <taxon>Viridiplantae</taxon>
        <taxon>Streptophyta</taxon>
        <taxon>Embryophyta</taxon>
        <taxon>Tracheophyta</taxon>
        <taxon>Spermatophyta</taxon>
        <taxon>Magnoliopsida</taxon>
        <taxon>eudicotyledons</taxon>
        <taxon>Gunneridae</taxon>
        <taxon>Pentapetalae</taxon>
        <taxon>rosids</taxon>
        <taxon>fabids</taxon>
        <taxon>Malpighiales</taxon>
        <taxon>Passifloraceae</taxon>
        <taxon>Turnera</taxon>
    </lineage>
</organism>
<evidence type="ECO:0000313" key="3">
    <source>
        <dbReference type="Proteomes" id="UP001141552"/>
    </source>
</evidence>
<dbReference type="SUPFAM" id="SSF56112">
    <property type="entry name" value="Protein kinase-like (PK-like)"/>
    <property type="match status" value="1"/>
</dbReference>
<gene>
    <name evidence="2" type="ORF">Tsubulata_027808</name>
</gene>
<name>A0A9Q0JL73_9ROSI</name>
<protein>
    <recommendedName>
        <fullName evidence="1">Protein kinase domain-containing protein</fullName>
    </recommendedName>
</protein>
<dbReference type="GO" id="GO:0004672">
    <property type="term" value="F:protein kinase activity"/>
    <property type="evidence" value="ECO:0007669"/>
    <property type="project" value="InterPro"/>
</dbReference>
<comment type="caution">
    <text evidence="2">The sequence shown here is derived from an EMBL/GenBank/DDBJ whole genome shotgun (WGS) entry which is preliminary data.</text>
</comment>
<evidence type="ECO:0000313" key="2">
    <source>
        <dbReference type="EMBL" id="KAJ4845803.1"/>
    </source>
</evidence>
<dbReference type="Gene3D" id="1.10.510.10">
    <property type="entry name" value="Transferase(Phosphotransferase) domain 1"/>
    <property type="match status" value="1"/>
</dbReference>
<dbReference type="PROSITE" id="PS50011">
    <property type="entry name" value="PROTEIN_KINASE_DOM"/>
    <property type="match status" value="1"/>
</dbReference>
<dbReference type="InterPro" id="IPR011009">
    <property type="entry name" value="Kinase-like_dom_sf"/>
</dbReference>
<dbReference type="Pfam" id="PF00069">
    <property type="entry name" value="Pkinase"/>
    <property type="match status" value="1"/>
</dbReference>
<keyword evidence="3" id="KW-1185">Reference proteome</keyword>
<dbReference type="Proteomes" id="UP001141552">
    <property type="component" value="Unassembled WGS sequence"/>
</dbReference>
<feature type="domain" description="Protein kinase" evidence="1">
    <location>
        <begin position="1"/>
        <end position="142"/>
    </location>
</feature>
<dbReference type="OrthoDB" id="4062651at2759"/>
<reference evidence="2" key="2">
    <citation type="journal article" date="2023" name="Plants (Basel)">
        <title>Annotation of the Turnera subulata (Passifloraceae) Draft Genome Reveals the S-Locus Evolved after the Divergence of Turneroideae from Passifloroideae in a Stepwise Manner.</title>
        <authorList>
            <person name="Henning P.M."/>
            <person name="Roalson E.H."/>
            <person name="Mir W."/>
            <person name="McCubbin A.G."/>
            <person name="Shore J.S."/>
        </authorList>
    </citation>
    <scope>NUCLEOTIDE SEQUENCE</scope>
    <source>
        <strain evidence="2">F60SS</strain>
    </source>
</reference>
<dbReference type="EMBL" id="JAKUCV010001567">
    <property type="protein sequence ID" value="KAJ4845803.1"/>
    <property type="molecule type" value="Genomic_DNA"/>
</dbReference>
<dbReference type="PANTHER" id="PTHR46863">
    <property type="entry name" value="OS09G0572100 PROTEIN"/>
    <property type="match status" value="1"/>
</dbReference>